<proteinExistence type="predicted"/>
<sequence>MNRLVPVAIVALATAGCASIPAVQTDHDPAADFSRYHSYAWREKPSGGTALAMQRIVSRIDEQLQSKGWREVDAATADVAVAAHVATHQEHRLDTFYDGPMWNGWGWYGPWAWGPPMAYQRTRVTSYTVGTLVVDMFDARSKRAVWSGMAEDTIPGTPQGINADIDAAVAKMFAGFPPGSAPPR</sequence>
<keyword evidence="1" id="KW-0732">Signal</keyword>
<evidence type="ECO:0000313" key="4">
    <source>
        <dbReference type="Proteomes" id="UP001165423"/>
    </source>
</evidence>
<dbReference type="PROSITE" id="PS51257">
    <property type="entry name" value="PROKAR_LIPOPROTEIN"/>
    <property type="match status" value="1"/>
</dbReference>
<accession>A0ABT0A2H1</accession>
<protein>
    <submittedName>
        <fullName evidence="3">DUF4136 domain-containing protein</fullName>
    </submittedName>
</protein>
<evidence type="ECO:0000313" key="3">
    <source>
        <dbReference type="EMBL" id="MCJ0825160.1"/>
    </source>
</evidence>
<reference evidence="3 4" key="1">
    <citation type="submission" date="2022-03" db="EMBL/GenBank/DDBJ databases">
        <title>Luteimonas soily sp. nov., a novel bacterium isolated from the soil.</title>
        <authorList>
            <person name="Zhang X."/>
        </authorList>
    </citation>
    <scope>NUCLEOTIDE SEQUENCE [LARGE SCALE GENOMIC DNA]</scope>
    <source>
        <strain evidence="3 4">50</strain>
    </source>
</reference>
<dbReference type="Pfam" id="PF13590">
    <property type="entry name" value="DUF4136"/>
    <property type="match status" value="1"/>
</dbReference>
<evidence type="ECO:0000256" key="1">
    <source>
        <dbReference type="SAM" id="SignalP"/>
    </source>
</evidence>
<dbReference type="Gene3D" id="3.30.160.670">
    <property type="match status" value="1"/>
</dbReference>
<feature type="chain" id="PRO_5045758979" evidence="1">
    <location>
        <begin position="19"/>
        <end position="184"/>
    </location>
</feature>
<evidence type="ECO:0000259" key="2">
    <source>
        <dbReference type="Pfam" id="PF13590"/>
    </source>
</evidence>
<keyword evidence="4" id="KW-1185">Reference proteome</keyword>
<name>A0ABT0A2H1_9GAMM</name>
<dbReference type="Proteomes" id="UP001165423">
    <property type="component" value="Unassembled WGS sequence"/>
</dbReference>
<gene>
    <name evidence="3" type="ORF">MQC88_04185</name>
</gene>
<feature type="domain" description="DUF4136" evidence="2">
    <location>
        <begin position="23"/>
        <end position="178"/>
    </location>
</feature>
<comment type="caution">
    <text evidence="3">The sequence shown here is derived from an EMBL/GenBank/DDBJ whole genome shotgun (WGS) entry which is preliminary data.</text>
</comment>
<dbReference type="InterPro" id="IPR025411">
    <property type="entry name" value="DUF4136"/>
</dbReference>
<dbReference type="RefSeq" id="WP_243319351.1">
    <property type="nucleotide sequence ID" value="NZ_JALGCL010000001.1"/>
</dbReference>
<organism evidence="3 4">
    <name type="scientific">Cognatiluteimonas sedimenti</name>
    <dbReference type="NCBI Taxonomy" id="2927791"/>
    <lineage>
        <taxon>Bacteria</taxon>
        <taxon>Pseudomonadati</taxon>
        <taxon>Pseudomonadota</taxon>
        <taxon>Gammaproteobacteria</taxon>
        <taxon>Lysobacterales</taxon>
        <taxon>Lysobacteraceae</taxon>
        <taxon>Cognatiluteimonas</taxon>
    </lineage>
</organism>
<feature type="signal peptide" evidence="1">
    <location>
        <begin position="1"/>
        <end position="18"/>
    </location>
</feature>
<dbReference type="EMBL" id="JALGCL010000001">
    <property type="protein sequence ID" value="MCJ0825160.1"/>
    <property type="molecule type" value="Genomic_DNA"/>
</dbReference>